<accession>A0A8J6P3E5</accession>
<evidence type="ECO:0000259" key="1">
    <source>
        <dbReference type="Pfam" id="PF16289"/>
    </source>
</evidence>
<feature type="domain" description="DUF4935" evidence="1">
    <location>
        <begin position="10"/>
        <end position="177"/>
    </location>
</feature>
<dbReference type="InterPro" id="IPR029060">
    <property type="entry name" value="PIN-like_dom_sf"/>
</dbReference>
<evidence type="ECO:0000313" key="3">
    <source>
        <dbReference type="Proteomes" id="UP000605201"/>
    </source>
</evidence>
<dbReference type="SUPFAM" id="SSF88723">
    <property type="entry name" value="PIN domain-like"/>
    <property type="match status" value="1"/>
</dbReference>
<sequence>MNNNIPNPFILDTNAYFLFFQHPKKPHYYKLINKVSENPVISFYISEITSMEIQSVIGKYRRGSTTQVQKCDRNITIDDEIKNCQNSWIIRGRRKMRRKVYRGIQKMLKDIERQRGTIQATILKLSPDTIIKARKILMDYADTFNIGSHDAVIIATLIKTVEEQNIPLTLVTSDKGMKAVLSAKLIPFFDPQE</sequence>
<organism evidence="2 3">
    <name type="scientific">Candidatus Desulfatibia vada</name>
    <dbReference type="NCBI Taxonomy" id="2841696"/>
    <lineage>
        <taxon>Bacteria</taxon>
        <taxon>Pseudomonadati</taxon>
        <taxon>Thermodesulfobacteriota</taxon>
        <taxon>Desulfobacteria</taxon>
        <taxon>Desulfobacterales</taxon>
        <taxon>Desulfobacterales incertae sedis</taxon>
        <taxon>Candidatus Desulfatibia</taxon>
    </lineage>
</organism>
<dbReference type="Gene3D" id="3.40.50.1010">
    <property type="entry name" value="5'-nuclease"/>
    <property type="match status" value="1"/>
</dbReference>
<protein>
    <submittedName>
        <fullName evidence="2">DUF4935 domain-containing protein</fullName>
    </submittedName>
</protein>
<comment type="caution">
    <text evidence="2">The sequence shown here is derived from an EMBL/GenBank/DDBJ whole genome shotgun (WGS) entry which is preliminary data.</text>
</comment>
<dbReference type="AlphaFoldDB" id="A0A8J6P3E5"/>
<dbReference type="InterPro" id="IPR032557">
    <property type="entry name" value="DUF4935"/>
</dbReference>
<gene>
    <name evidence="2" type="ORF">H8D96_18205</name>
</gene>
<evidence type="ECO:0000313" key="2">
    <source>
        <dbReference type="EMBL" id="MBC8433848.1"/>
    </source>
</evidence>
<name>A0A8J6P3E5_9BACT</name>
<reference evidence="2 3" key="1">
    <citation type="submission" date="2020-08" db="EMBL/GenBank/DDBJ databases">
        <title>Bridging the membrane lipid divide: bacteria of the FCB group superphylum have the potential to synthesize archaeal ether lipids.</title>
        <authorList>
            <person name="Villanueva L."/>
            <person name="Von Meijenfeldt F.A.B."/>
            <person name="Westbye A.B."/>
            <person name="Yadav S."/>
            <person name="Hopmans E.C."/>
            <person name="Dutilh B.E."/>
            <person name="Sinninghe Damste J.S."/>
        </authorList>
    </citation>
    <scope>NUCLEOTIDE SEQUENCE [LARGE SCALE GENOMIC DNA]</scope>
    <source>
        <strain evidence="2">NIOZ-UU17</strain>
    </source>
</reference>
<proteinExistence type="predicted"/>
<dbReference type="Pfam" id="PF16289">
    <property type="entry name" value="PIN_12"/>
    <property type="match status" value="1"/>
</dbReference>
<dbReference type="Proteomes" id="UP000605201">
    <property type="component" value="Unassembled WGS sequence"/>
</dbReference>
<dbReference type="EMBL" id="JACNIG010000344">
    <property type="protein sequence ID" value="MBC8433848.1"/>
    <property type="molecule type" value="Genomic_DNA"/>
</dbReference>